<feature type="compositionally biased region" description="Basic and acidic residues" evidence="1">
    <location>
        <begin position="1"/>
        <end position="22"/>
    </location>
</feature>
<protein>
    <submittedName>
        <fullName evidence="2">Uncharacterized protein</fullName>
    </submittedName>
</protein>
<proteinExistence type="predicted"/>
<comment type="caution">
    <text evidence="2">The sequence shown here is derived from an EMBL/GenBank/DDBJ whole genome shotgun (WGS) entry which is preliminary data.</text>
</comment>
<gene>
    <name evidence="2" type="ORF">AXG93_4893s1050</name>
</gene>
<dbReference type="Proteomes" id="UP000077202">
    <property type="component" value="Unassembled WGS sequence"/>
</dbReference>
<evidence type="ECO:0000313" key="3">
    <source>
        <dbReference type="Proteomes" id="UP000077202"/>
    </source>
</evidence>
<evidence type="ECO:0000256" key="1">
    <source>
        <dbReference type="SAM" id="MobiDB-lite"/>
    </source>
</evidence>
<keyword evidence="3" id="KW-1185">Reference proteome</keyword>
<feature type="compositionally biased region" description="Basic and acidic residues" evidence="1">
    <location>
        <begin position="177"/>
        <end position="186"/>
    </location>
</feature>
<feature type="compositionally biased region" description="Basic and acidic residues" evidence="1">
    <location>
        <begin position="144"/>
        <end position="153"/>
    </location>
</feature>
<feature type="compositionally biased region" description="Pro residues" evidence="1">
    <location>
        <begin position="164"/>
        <end position="173"/>
    </location>
</feature>
<reference evidence="2" key="1">
    <citation type="submission" date="2016-03" db="EMBL/GenBank/DDBJ databases">
        <title>Mechanisms controlling the formation of the plant cell surface in tip-growing cells are functionally conserved among land plants.</title>
        <authorList>
            <person name="Honkanen S."/>
            <person name="Jones V.A."/>
            <person name="Morieri G."/>
            <person name="Champion C."/>
            <person name="Hetherington A.J."/>
            <person name="Kelly S."/>
            <person name="Saint-Marcoux D."/>
            <person name="Proust H."/>
            <person name="Prescott H."/>
            <person name="Dolan L."/>
        </authorList>
    </citation>
    <scope>NUCLEOTIDE SEQUENCE [LARGE SCALE GENOMIC DNA]</scope>
    <source>
        <tissue evidence="2">Whole gametophyte</tissue>
    </source>
</reference>
<evidence type="ECO:0000313" key="2">
    <source>
        <dbReference type="EMBL" id="OAE32799.1"/>
    </source>
</evidence>
<name>A0A176WIC0_MARPO</name>
<feature type="region of interest" description="Disordered" evidence="1">
    <location>
        <begin position="1"/>
        <end position="38"/>
    </location>
</feature>
<feature type="region of interest" description="Disordered" evidence="1">
    <location>
        <begin position="140"/>
        <end position="186"/>
    </location>
</feature>
<accession>A0A176WIC0</accession>
<dbReference type="AlphaFoldDB" id="A0A176WIC0"/>
<organism evidence="2 3">
    <name type="scientific">Marchantia polymorpha subsp. ruderalis</name>
    <dbReference type="NCBI Taxonomy" id="1480154"/>
    <lineage>
        <taxon>Eukaryota</taxon>
        <taxon>Viridiplantae</taxon>
        <taxon>Streptophyta</taxon>
        <taxon>Embryophyta</taxon>
        <taxon>Marchantiophyta</taxon>
        <taxon>Marchantiopsida</taxon>
        <taxon>Marchantiidae</taxon>
        <taxon>Marchantiales</taxon>
        <taxon>Marchantiaceae</taxon>
        <taxon>Marchantia</taxon>
    </lineage>
</organism>
<sequence length="186" mass="19418">MATGRESGEENHSGGQRARDLPGFRLAELQHGSDSGPTSELACQKVVVPVGHALLGSAASPELLRSPYQAGAGISRHVTWVPRSGGFVSPLGATGVQLFAGGGAHGPTVYSTPLEFYMLSVPPLGISPASSQQHTIAVAENDENQSKRTDLRQKSAPTHCVRPEGPPLPPVLPVQPGKERKSPATH</sequence>
<dbReference type="EMBL" id="LVLJ01000730">
    <property type="protein sequence ID" value="OAE32799.1"/>
    <property type="molecule type" value="Genomic_DNA"/>
</dbReference>